<organism evidence="1">
    <name type="scientific">Timema genevievae</name>
    <name type="common">Walking stick</name>
    <dbReference type="NCBI Taxonomy" id="629358"/>
    <lineage>
        <taxon>Eukaryota</taxon>
        <taxon>Metazoa</taxon>
        <taxon>Ecdysozoa</taxon>
        <taxon>Arthropoda</taxon>
        <taxon>Hexapoda</taxon>
        <taxon>Insecta</taxon>
        <taxon>Pterygota</taxon>
        <taxon>Neoptera</taxon>
        <taxon>Polyneoptera</taxon>
        <taxon>Phasmatodea</taxon>
        <taxon>Timematodea</taxon>
        <taxon>Timematoidea</taxon>
        <taxon>Timematidae</taxon>
        <taxon>Timema</taxon>
    </lineage>
</organism>
<evidence type="ECO:0000313" key="1">
    <source>
        <dbReference type="EMBL" id="CAD7585784.1"/>
    </source>
</evidence>
<gene>
    <name evidence="1" type="ORF">TGEB3V08_LOCUS261</name>
</gene>
<dbReference type="AlphaFoldDB" id="A0A7R9PGB8"/>
<proteinExistence type="predicted"/>
<reference evidence="1" key="1">
    <citation type="submission" date="2020-11" db="EMBL/GenBank/DDBJ databases">
        <authorList>
            <person name="Tran Van P."/>
        </authorList>
    </citation>
    <scope>NUCLEOTIDE SEQUENCE</scope>
</reference>
<dbReference type="EMBL" id="OE839140">
    <property type="protein sequence ID" value="CAD7585784.1"/>
    <property type="molecule type" value="Genomic_DNA"/>
</dbReference>
<protein>
    <submittedName>
        <fullName evidence="1">Uncharacterized protein</fullName>
    </submittedName>
</protein>
<sequence>MKAKKQLAVSCVVQRAARPPNQGHRRAQELRAHTRIIRATSPRAQQRATRSCAPGCFSPTCCSYRASHVFREGGRRGSVGWDFIARLDQWSSPAPLTATNGWFLSLLRGMSNCEGGGEINPMPRQLGGRLLLDTLRAVADSPVDVASVMGVIARLAEDTGTH</sequence>
<name>A0A7R9PGB8_TIMGE</name>
<accession>A0A7R9PGB8</accession>